<accession>A0A0P0RA51</accession>
<feature type="compositionally biased region" description="Polar residues" evidence="1">
    <location>
        <begin position="32"/>
        <end position="42"/>
    </location>
</feature>
<gene>
    <name evidence="2" type="ORF">K788_0002524</name>
</gene>
<evidence type="ECO:0000313" key="2">
    <source>
        <dbReference type="EMBL" id="ALL65023.1"/>
    </source>
</evidence>
<evidence type="ECO:0000313" key="3">
    <source>
        <dbReference type="Proteomes" id="UP000019146"/>
    </source>
</evidence>
<dbReference type="AlphaFoldDB" id="A0A0P0RA51"/>
<reference evidence="2 3" key="1">
    <citation type="journal article" date="2014" name="Genome Announc.">
        <title>Draft Genome Sequence of the Haloacid-Degrading Burkholderia caribensis Strain MBA4.</title>
        <authorList>
            <person name="Pan Y."/>
            <person name="Kong K.F."/>
            <person name="Tsang J.S."/>
        </authorList>
    </citation>
    <scope>NUCLEOTIDE SEQUENCE [LARGE SCALE GENOMIC DNA]</scope>
    <source>
        <strain evidence="2 3">MBA4</strain>
    </source>
</reference>
<proteinExistence type="predicted"/>
<organism evidence="2 3">
    <name type="scientific">Paraburkholderia caribensis MBA4</name>
    <dbReference type="NCBI Taxonomy" id="1323664"/>
    <lineage>
        <taxon>Bacteria</taxon>
        <taxon>Pseudomonadati</taxon>
        <taxon>Pseudomonadota</taxon>
        <taxon>Betaproteobacteria</taxon>
        <taxon>Burkholderiales</taxon>
        <taxon>Burkholderiaceae</taxon>
        <taxon>Paraburkholderia</taxon>
    </lineage>
</organism>
<feature type="region of interest" description="Disordered" evidence="1">
    <location>
        <begin position="1"/>
        <end position="53"/>
    </location>
</feature>
<protein>
    <submittedName>
        <fullName evidence="2">Uncharacterized protein</fullName>
    </submittedName>
</protein>
<dbReference type="EMBL" id="CP012746">
    <property type="protein sequence ID" value="ALL65023.1"/>
    <property type="molecule type" value="Genomic_DNA"/>
</dbReference>
<dbReference type="KEGG" id="bcai:K788_0002524"/>
<sequence>MAISPVHHGRHGYAAGTGNRLRRHEAADQKENSVNSARNFTASAPRIPRFAPQQPRKPMIYIRFFKP</sequence>
<name>A0A0P0RA51_9BURK</name>
<evidence type="ECO:0000256" key="1">
    <source>
        <dbReference type="SAM" id="MobiDB-lite"/>
    </source>
</evidence>
<dbReference type="Proteomes" id="UP000019146">
    <property type="component" value="Chromosome 1"/>
</dbReference>